<evidence type="ECO:0000313" key="3">
    <source>
        <dbReference type="EMBL" id="WAQ97134.1"/>
    </source>
</evidence>
<evidence type="ECO:0000256" key="2">
    <source>
        <dbReference type="SAM" id="MobiDB-lite"/>
    </source>
</evidence>
<feature type="region of interest" description="Disordered" evidence="2">
    <location>
        <begin position="776"/>
        <end position="795"/>
    </location>
</feature>
<proteinExistence type="predicted"/>
<dbReference type="Proteomes" id="UP001164746">
    <property type="component" value="Chromosome 2"/>
</dbReference>
<feature type="region of interest" description="Disordered" evidence="2">
    <location>
        <begin position="985"/>
        <end position="1076"/>
    </location>
</feature>
<keyword evidence="4" id="KW-1185">Reference proteome</keyword>
<feature type="coiled-coil region" evidence="1">
    <location>
        <begin position="798"/>
        <end position="832"/>
    </location>
</feature>
<evidence type="ECO:0000313" key="4">
    <source>
        <dbReference type="Proteomes" id="UP001164746"/>
    </source>
</evidence>
<dbReference type="PANTHER" id="PTHR46725">
    <property type="entry name" value="COILED-COIL DOMAIN-CONTAINING PROTEIN 57"/>
    <property type="match status" value="1"/>
</dbReference>
<feature type="region of interest" description="Disordered" evidence="2">
    <location>
        <begin position="914"/>
        <end position="940"/>
    </location>
</feature>
<feature type="coiled-coil region" evidence="1">
    <location>
        <begin position="40"/>
        <end position="102"/>
    </location>
</feature>
<feature type="coiled-coil region" evidence="1">
    <location>
        <begin position="153"/>
        <end position="195"/>
    </location>
</feature>
<reference evidence="3" key="1">
    <citation type="submission" date="2022-11" db="EMBL/GenBank/DDBJ databases">
        <title>Centuries of genome instability and evolution in soft-shell clam transmissible cancer (bioRxiv).</title>
        <authorList>
            <person name="Hart S.F.M."/>
            <person name="Yonemitsu M.A."/>
            <person name="Giersch R.M."/>
            <person name="Beal B.F."/>
            <person name="Arriagada G."/>
            <person name="Davis B.W."/>
            <person name="Ostrander E.A."/>
            <person name="Goff S.P."/>
            <person name="Metzger M.J."/>
        </authorList>
    </citation>
    <scope>NUCLEOTIDE SEQUENCE</scope>
    <source>
        <strain evidence="3">MELC-2E11</strain>
        <tissue evidence="3">Siphon/mantle</tissue>
    </source>
</reference>
<keyword evidence="1" id="KW-0175">Coiled coil</keyword>
<name>A0ABY7DIK6_MYAAR</name>
<dbReference type="InterPro" id="IPR042481">
    <property type="entry name" value="CCDC57"/>
</dbReference>
<gene>
    <name evidence="3" type="ORF">MAR_029824</name>
</gene>
<accession>A0ABY7DIK6</accession>
<organism evidence="3 4">
    <name type="scientific">Mya arenaria</name>
    <name type="common">Soft-shell clam</name>
    <dbReference type="NCBI Taxonomy" id="6604"/>
    <lineage>
        <taxon>Eukaryota</taxon>
        <taxon>Metazoa</taxon>
        <taxon>Spiralia</taxon>
        <taxon>Lophotrochozoa</taxon>
        <taxon>Mollusca</taxon>
        <taxon>Bivalvia</taxon>
        <taxon>Autobranchia</taxon>
        <taxon>Heteroconchia</taxon>
        <taxon>Euheterodonta</taxon>
        <taxon>Imparidentia</taxon>
        <taxon>Neoheterodontei</taxon>
        <taxon>Myida</taxon>
        <taxon>Myoidea</taxon>
        <taxon>Myidae</taxon>
        <taxon>Mya</taxon>
    </lineage>
</organism>
<feature type="coiled-coil region" evidence="1">
    <location>
        <begin position="353"/>
        <end position="487"/>
    </location>
</feature>
<feature type="coiled-coil region" evidence="1">
    <location>
        <begin position="246"/>
        <end position="291"/>
    </location>
</feature>
<protein>
    <submittedName>
        <fullName evidence="3">CCD57-like protein</fullName>
    </submittedName>
</protein>
<evidence type="ECO:0000256" key="1">
    <source>
        <dbReference type="SAM" id="Coils"/>
    </source>
</evidence>
<feature type="compositionally biased region" description="Polar residues" evidence="2">
    <location>
        <begin position="994"/>
        <end position="1017"/>
    </location>
</feature>
<sequence length="1076" mass="124482">MAEVKSDQWREIAAQKEREWKDITEHSKISVSTLNLHLRIETLEQACQEKDRQLTEERGKFLKLKEDFKYNLRLLEERDTELDRYDASFADLKAQLNTKNAEVSECKIAIDDLKTQLNCEGKSREELQLHYQARLREKQAEIDTYRSSKDGEVQEERKEYESFKRKLQRQLTELQEEMDAQKREITTEYEEAMRKREHEFRIQADEMSAKVLEYELKAKLLGKELELSRAAEQKVGQEYSEAEGGQRALEKALKQKEWELQDQRAMKDASISDLENQIHQKDLAAKRQDEEYKRKHAELDSYCREKEAALSAARESFAGRESELVGQVRELQSQLEDRAVEIRKLQWAAQDTEKEKTTAMKKLQEELHAMKERCDRQLSSVSRDQVGQNLEVQALRENEDKLRQEIIQKKEDIERYKKELASAIERESALERSKTQMELDWQRRHEGLERQTYEQSEDLVRKLTKARDEAQASVKQKSRELEQREKLIHVLQTVREQCLATLKQHDIQLDKNMQVEVERSAVVSREDYTSLEEQNASLKQVVREMRAQMEQLGTGVPTEREKMGTSGKVANDYVLDLEAECHKLRKHVRDLESDKDVAHRFGRIPAPLPSNQDEVMSEVKDNFLVKNHIQSLNDLIGSLRAEKVELSAQVKKQQANILYQEKTRENNNKLQRERQVEVEQLQYELGALTRRSQTELTSLRQKISDLELQLLEARKEADEYYRSNLERNMEATSLQQELSNLKLQLAEKRPSINYGAQELLIQQLQGEILSLKQHGAQFPGGGGSESGDSGAVGHSNQVHALHGKLKNAARKITELAREKQQLIEMGNKLRAELKRAGVENINIGPSGKHLPRPLMQSIRSGNVDHVTQQIKLMQMDSSNSKMTSDQVANKLNQLEKLQYELTRQELQYAQRFVGPKVENQPSMSDDDYKPPSILKKPSRLRESIDTEFDVRASVNTEGGETVYSIPGVEMSSVGGESLQEIWRMLDDGRPSPTPRLTAQDQRAMPTQASKESLLSDSRTSENEEQGDIYLSGRPTGQQRPRQEKKLSNKASGRVFKKVQNKPLVRNYNIKEDKNAR</sequence>
<dbReference type="EMBL" id="CP111013">
    <property type="protein sequence ID" value="WAQ97134.1"/>
    <property type="molecule type" value="Genomic_DNA"/>
</dbReference>
<dbReference type="PANTHER" id="PTHR46725:SF1">
    <property type="entry name" value="COILED-COIL DOMAIN-CONTAINING PROTEIN 57"/>
    <property type="match status" value="1"/>
</dbReference>
<feature type="coiled-coil region" evidence="1">
    <location>
        <begin position="629"/>
        <end position="723"/>
    </location>
</feature>
<feature type="coiled-coil region" evidence="1">
    <location>
        <begin position="528"/>
        <end position="594"/>
    </location>
</feature>